<dbReference type="PROSITE" id="PS01280">
    <property type="entry name" value="GIDA_1"/>
    <property type="match status" value="1"/>
</dbReference>
<dbReference type="Gene3D" id="3.50.50.60">
    <property type="entry name" value="FAD/NAD(P)-binding domain"/>
    <property type="match status" value="2"/>
</dbReference>
<evidence type="ECO:0000256" key="7">
    <source>
        <dbReference type="ARBA" id="ARBA00022827"/>
    </source>
</evidence>
<feature type="binding site" evidence="11">
    <location>
        <begin position="13"/>
        <end position="18"/>
    </location>
    <ligand>
        <name>FAD</name>
        <dbReference type="ChEBI" id="CHEBI:57692"/>
    </ligand>
</feature>
<comment type="subcellular location">
    <subcellularLocation>
        <location evidence="11">Cytoplasm</location>
    </subcellularLocation>
</comment>
<dbReference type="PANTHER" id="PTHR11806">
    <property type="entry name" value="GLUCOSE INHIBITED DIVISION PROTEIN A"/>
    <property type="match status" value="1"/>
</dbReference>
<comment type="similarity">
    <text evidence="3 11">Belongs to the MnmG family.</text>
</comment>
<dbReference type="NCBIfam" id="TIGR00136">
    <property type="entry name" value="mnmG_gidA"/>
    <property type="match status" value="1"/>
</dbReference>
<keyword evidence="6 11" id="KW-0819">tRNA processing</keyword>
<dbReference type="InterPro" id="IPR040131">
    <property type="entry name" value="MnmG_N"/>
</dbReference>
<dbReference type="InterPro" id="IPR044920">
    <property type="entry name" value="MnmG_C_subdom_sf"/>
</dbReference>
<dbReference type="InterPro" id="IPR004416">
    <property type="entry name" value="MnmG"/>
</dbReference>
<keyword evidence="11" id="KW-0963">Cytoplasm</keyword>
<dbReference type="Pfam" id="PF13932">
    <property type="entry name" value="SAM_GIDA_C"/>
    <property type="match status" value="1"/>
</dbReference>
<comment type="caution">
    <text evidence="13">The sequence shown here is derived from an EMBL/GenBank/DDBJ whole genome shotgun (WGS) entry which is preliminary data.</text>
</comment>
<dbReference type="RefSeq" id="WP_011201499.1">
    <property type="nucleotide sequence ID" value="NZ_CP015031.1"/>
</dbReference>
<accession>A0A1G5DNC5</accession>
<dbReference type="InterPro" id="IPR020595">
    <property type="entry name" value="MnmG-rel_CS"/>
</dbReference>
<evidence type="ECO:0000256" key="3">
    <source>
        <dbReference type="ARBA" id="ARBA00007653"/>
    </source>
</evidence>
<feature type="binding site" evidence="11">
    <location>
        <begin position="273"/>
        <end position="287"/>
    </location>
    <ligand>
        <name>NAD(+)</name>
        <dbReference type="ChEBI" id="CHEBI:57540"/>
    </ligand>
</feature>
<dbReference type="SMART" id="SM01228">
    <property type="entry name" value="GIDA_assoc_3"/>
    <property type="match status" value="1"/>
</dbReference>
<evidence type="ECO:0000256" key="5">
    <source>
        <dbReference type="ARBA" id="ARBA00022630"/>
    </source>
</evidence>
<dbReference type="Gene3D" id="1.10.10.1800">
    <property type="entry name" value="tRNA uridine 5-carboxymethylaminomethyl modification enzyme MnmG/GidA"/>
    <property type="match status" value="1"/>
</dbReference>
<evidence type="ECO:0000256" key="11">
    <source>
        <dbReference type="HAMAP-Rule" id="MF_00129"/>
    </source>
</evidence>
<dbReference type="Proteomes" id="UP000199588">
    <property type="component" value="Unassembled WGS sequence"/>
</dbReference>
<comment type="function">
    <text evidence="2 11">NAD-binding protein involved in the addition of a carboxymethylaminomethyl (cmnm) group at the wobble position (U34) of certain tRNAs, forming tRNA-cmnm(5)s(2)U34.</text>
</comment>
<organism evidence="13 14">
    <name type="scientific">Basfia succiniciproducens</name>
    <dbReference type="NCBI Taxonomy" id="653940"/>
    <lineage>
        <taxon>Bacteria</taxon>
        <taxon>Pseudomonadati</taxon>
        <taxon>Pseudomonadota</taxon>
        <taxon>Gammaproteobacteria</taxon>
        <taxon>Pasteurellales</taxon>
        <taxon>Pasteurellaceae</taxon>
        <taxon>Basfia</taxon>
    </lineage>
</organism>
<dbReference type="InterPro" id="IPR026904">
    <property type="entry name" value="MnmG_C"/>
</dbReference>
<reference evidence="13 14" key="1">
    <citation type="submission" date="2016-10" db="EMBL/GenBank/DDBJ databases">
        <authorList>
            <person name="Varghese N."/>
            <person name="Submissions S."/>
        </authorList>
    </citation>
    <scope>NUCLEOTIDE SEQUENCE [LARGE SCALE GENOMIC DNA]</scope>
    <source>
        <strain evidence="13 14">DSM 22022</strain>
    </source>
</reference>
<dbReference type="Pfam" id="PF21680">
    <property type="entry name" value="GIDA_C_1st"/>
    <property type="match status" value="1"/>
</dbReference>
<protein>
    <recommendedName>
        <fullName evidence="4 11">tRNA uridine 5-carboxymethylaminomethyl modification enzyme MnmG</fullName>
    </recommendedName>
    <alternativeName>
        <fullName evidence="10 11">Glucose-inhibited division protein A</fullName>
    </alternativeName>
</protein>
<evidence type="ECO:0000256" key="8">
    <source>
        <dbReference type="ARBA" id="ARBA00023027"/>
    </source>
</evidence>
<name>A0A1G5DNC5_9PAST</name>
<comment type="subunit">
    <text evidence="9 11">Homodimer. Heterotetramer of two MnmE and two MnmG subunits.</text>
</comment>
<evidence type="ECO:0000313" key="13">
    <source>
        <dbReference type="EMBL" id="SCY16186.1"/>
    </source>
</evidence>
<evidence type="ECO:0000256" key="1">
    <source>
        <dbReference type="ARBA" id="ARBA00001974"/>
    </source>
</evidence>
<keyword evidence="14" id="KW-1185">Reference proteome</keyword>
<dbReference type="InterPro" id="IPR002218">
    <property type="entry name" value="MnmG-rel"/>
</dbReference>
<dbReference type="Gene3D" id="1.10.150.570">
    <property type="entry name" value="GidA associated domain, C-terminal subdomain"/>
    <property type="match status" value="1"/>
</dbReference>
<evidence type="ECO:0000259" key="12">
    <source>
        <dbReference type="SMART" id="SM01228"/>
    </source>
</evidence>
<keyword evidence="8 11" id="KW-0520">NAD</keyword>
<dbReference type="SUPFAM" id="SSF51905">
    <property type="entry name" value="FAD/NAD(P)-binding domain"/>
    <property type="match status" value="1"/>
</dbReference>
<dbReference type="EMBL" id="FMUQ01000013">
    <property type="protein sequence ID" value="SCY16186.1"/>
    <property type="molecule type" value="Genomic_DNA"/>
</dbReference>
<dbReference type="InterPro" id="IPR047001">
    <property type="entry name" value="MnmG_C_subdom"/>
</dbReference>
<evidence type="ECO:0000256" key="10">
    <source>
        <dbReference type="ARBA" id="ARBA00031800"/>
    </source>
</evidence>
<feature type="domain" description="tRNA uridine 5-carboxymethylaminomethyl modification enzyme C-terminal subdomain" evidence="12">
    <location>
        <begin position="546"/>
        <end position="617"/>
    </location>
</feature>
<gene>
    <name evidence="11" type="primary">mnmG</name>
    <name evidence="11" type="synonym">gidA</name>
    <name evidence="13" type="ORF">SAMN02910354_01693</name>
</gene>
<evidence type="ECO:0000256" key="9">
    <source>
        <dbReference type="ARBA" id="ARBA00025948"/>
    </source>
</evidence>
<dbReference type="PANTHER" id="PTHR11806:SF0">
    <property type="entry name" value="PROTEIN MTO1 HOMOLOG, MITOCHONDRIAL"/>
    <property type="match status" value="1"/>
</dbReference>
<evidence type="ECO:0000256" key="4">
    <source>
        <dbReference type="ARBA" id="ARBA00020461"/>
    </source>
</evidence>
<comment type="caution">
    <text evidence="11">Lacks conserved residue(s) required for the propagation of feature annotation.</text>
</comment>
<comment type="cofactor">
    <cofactor evidence="1 11">
        <name>FAD</name>
        <dbReference type="ChEBI" id="CHEBI:57692"/>
    </cofactor>
</comment>
<dbReference type="PROSITE" id="PS01281">
    <property type="entry name" value="GIDA_2"/>
    <property type="match status" value="1"/>
</dbReference>
<sequence length="629" mass="70169">MFYSENYDVIVIGGGHAGTEAALAPARMGLKTLLLTHNIDTLGQMSCNPAIGGIGKGHLVKEIDAMGGLMATAADQAGIQFRTLNSSKGPAVRATRAQADRVLYRQAVKVALENQPNLDIFQQEATDILIEQDRVTGVATRMGLKFKTKSVILTAGTFLGGKIHIGLDNYTGGRAGDPASIALADRLRDLNLRVARLKTGTPPRLDARTINFDILAKQHGDAQLPVFSFMGSVDQHPRQIPCFITHTNEQTHEVIRNNLDRSPMYTGVIEGIGPRYCPSIEDKVMRFADRNSHQIYLEPEGLTSQEIYPNGISTSLPFDVQMKIVNSMVGLEKTRIVKPGYAIEYDFFDPRDLKPTLETKAIKGLFFAGQINGTTGYEEAASQGLLAGINAGLFVQEKESWFPRRDQAYMGVLVDDLCTLGTKEPYRVFTSRAEYRLLLREDNADSRLTPIAHELGLIDENRWARFNQKMENIERERQRLRNIWIHPRSEHLDVINEVLSSPLVREASGEDLLRRPEINYQILTALDLFKPAMDDKEAVEQVEIAVKYQGYIEHQQEEIEKQKRHENTAIPDNFDYTLVAGLSNEVRAKLEQHRPVSIGQASRISGVTPAAISILLVNLKKQGMLKRGE</sequence>
<keyword evidence="5 11" id="KW-0285">Flavoprotein</keyword>
<keyword evidence="7 11" id="KW-0274">FAD</keyword>
<dbReference type="InterPro" id="IPR036188">
    <property type="entry name" value="FAD/NAD-bd_sf"/>
</dbReference>
<evidence type="ECO:0000256" key="6">
    <source>
        <dbReference type="ARBA" id="ARBA00022694"/>
    </source>
</evidence>
<evidence type="ECO:0000313" key="14">
    <source>
        <dbReference type="Proteomes" id="UP000199588"/>
    </source>
</evidence>
<evidence type="ECO:0000256" key="2">
    <source>
        <dbReference type="ARBA" id="ARBA00003717"/>
    </source>
</evidence>
<proteinExistence type="inferred from homology"/>
<dbReference type="InterPro" id="IPR049312">
    <property type="entry name" value="GIDA_C_N"/>
</dbReference>
<dbReference type="HAMAP" id="MF_00129">
    <property type="entry name" value="MnmG_GidA"/>
    <property type="match status" value="1"/>
</dbReference>
<dbReference type="Pfam" id="PF01134">
    <property type="entry name" value="GIDA"/>
    <property type="match status" value="1"/>
</dbReference>